<dbReference type="Gene3D" id="3.90.550.10">
    <property type="entry name" value="Spore Coat Polysaccharide Biosynthesis Protein SpsA, Chain A"/>
    <property type="match status" value="1"/>
</dbReference>
<comment type="caution">
    <text evidence="5">The sequence shown here is derived from an EMBL/GenBank/DDBJ whole genome shotgun (WGS) entry which is preliminary data.</text>
</comment>
<dbReference type="GO" id="GO:0006487">
    <property type="term" value="P:protein N-linked glycosylation"/>
    <property type="evidence" value="ECO:0007669"/>
    <property type="project" value="TreeGrafter"/>
</dbReference>
<dbReference type="PANTHER" id="PTHR31306:SF8">
    <property type="entry name" value="GLYCOSYLTRANSFERASE FAMILY 34 PROTEIN"/>
    <property type="match status" value="1"/>
</dbReference>
<dbReference type="Pfam" id="PF05637">
    <property type="entry name" value="Glyco_transf_34"/>
    <property type="match status" value="1"/>
</dbReference>
<dbReference type="PANTHER" id="PTHR31306">
    <property type="entry name" value="ALPHA-1,6-MANNOSYLTRANSFERASE MNN11-RELATED"/>
    <property type="match status" value="1"/>
</dbReference>
<proteinExistence type="inferred from homology"/>
<evidence type="ECO:0000256" key="2">
    <source>
        <dbReference type="ARBA" id="ARBA00022676"/>
    </source>
</evidence>
<dbReference type="SUPFAM" id="SSF53448">
    <property type="entry name" value="Nucleotide-diphospho-sugar transferases"/>
    <property type="match status" value="1"/>
</dbReference>
<keyword evidence="6" id="KW-1185">Reference proteome</keyword>
<comment type="similarity">
    <text evidence="1">Belongs to the glycosyltransferase 34 family.</text>
</comment>
<evidence type="ECO:0008006" key="7">
    <source>
        <dbReference type="Google" id="ProtNLM"/>
    </source>
</evidence>
<dbReference type="EMBL" id="MU404352">
    <property type="protein sequence ID" value="KAI1615550.1"/>
    <property type="molecule type" value="Genomic_DNA"/>
</dbReference>
<dbReference type="GO" id="GO:0000139">
    <property type="term" value="C:Golgi membrane"/>
    <property type="evidence" value="ECO:0007669"/>
    <property type="project" value="TreeGrafter"/>
</dbReference>
<dbReference type="GO" id="GO:0016757">
    <property type="term" value="F:glycosyltransferase activity"/>
    <property type="evidence" value="ECO:0007669"/>
    <property type="project" value="UniProtKB-KW"/>
</dbReference>
<gene>
    <name evidence="5" type="ORF">EDD36DRAFT_433090</name>
</gene>
<evidence type="ECO:0000256" key="1">
    <source>
        <dbReference type="ARBA" id="ARBA00005664"/>
    </source>
</evidence>
<protein>
    <recommendedName>
        <fullName evidence="7">Galactosyl transferase GMA12/MNN10 family protein</fullName>
    </recommendedName>
</protein>
<dbReference type="Proteomes" id="UP001203852">
    <property type="component" value="Unassembled WGS sequence"/>
</dbReference>
<evidence type="ECO:0000313" key="6">
    <source>
        <dbReference type="Proteomes" id="UP001203852"/>
    </source>
</evidence>
<dbReference type="AlphaFoldDB" id="A0AAN6IFX6"/>
<keyword evidence="2" id="KW-0328">Glycosyltransferase</keyword>
<keyword evidence="3" id="KW-0808">Transferase</keyword>
<evidence type="ECO:0000256" key="3">
    <source>
        <dbReference type="ARBA" id="ARBA00022679"/>
    </source>
</evidence>
<accession>A0AAN6IFX6</accession>
<sequence length="379" mass="43403">MLSKQAISKPRITRTLTLLVLVFLTWHVYRHGISLSITPTKHAHGQSKIAKVTVLANSLSNSSYISRALRTHEVQNTIHDYRHFQCNTSLIQEASIPGRPTGTWSKPAYLLDLILSELSKPVGSRLEWLFWFDADTIILNPHISLETFLPPANLFPDIHLLLAENWDGINAGVFPIRVHPWSVTLLNAMLSYPLFRDDEHLEFQDQSALSNLLHRFPGFQMNWTVVPHRWFNSFPVNSVFDNGSWIYADPMDAKHFDNGEKPEPEKGDLSPWKVLKGDMVVHFAGTQERESWMVPWVKRAEMLSPEWSGPQHLAPLEARVEQFWEEERSSIEVRNREILELGTLERVKDRAKQKQLQTQESVRDIDLPAAPSAGGEQEA</sequence>
<dbReference type="InterPro" id="IPR029044">
    <property type="entry name" value="Nucleotide-diphossugar_trans"/>
</dbReference>
<feature type="region of interest" description="Disordered" evidence="4">
    <location>
        <begin position="349"/>
        <end position="379"/>
    </location>
</feature>
<name>A0AAN6IFX6_9EURO</name>
<evidence type="ECO:0000313" key="5">
    <source>
        <dbReference type="EMBL" id="KAI1615550.1"/>
    </source>
</evidence>
<evidence type="ECO:0000256" key="4">
    <source>
        <dbReference type="SAM" id="MobiDB-lite"/>
    </source>
</evidence>
<dbReference type="InterPro" id="IPR008630">
    <property type="entry name" value="Glyco_trans_34"/>
</dbReference>
<reference evidence="5" key="1">
    <citation type="journal article" date="2022" name="bioRxiv">
        <title>Deciphering the potential niche of two novel black yeast fungi from a biological soil crust based on their genomes, phenotypes, and melanin regulation.</title>
        <authorList>
            <consortium name="DOE Joint Genome Institute"/>
            <person name="Carr E.C."/>
            <person name="Barton Q."/>
            <person name="Grambo S."/>
            <person name="Sullivan M."/>
            <person name="Renfro C.M."/>
            <person name="Kuo A."/>
            <person name="Pangilinan J."/>
            <person name="Lipzen A."/>
            <person name="Keymanesh K."/>
            <person name="Savage E."/>
            <person name="Barry K."/>
            <person name="Grigoriev I.V."/>
            <person name="Riekhof W.R."/>
            <person name="Harris S.S."/>
        </authorList>
    </citation>
    <scope>NUCLEOTIDE SEQUENCE</scope>
    <source>
        <strain evidence="5">JF 03-4F</strain>
    </source>
</reference>
<organism evidence="5 6">
    <name type="scientific">Exophiala viscosa</name>
    <dbReference type="NCBI Taxonomy" id="2486360"/>
    <lineage>
        <taxon>Eukaryota</taxon>
        <taxon>Fungi</taxon>
        <taxon>Dikarya</taxon>
        <taxon>Ascomycota</taxon>
        <taxon>Pezizomycotina</taxon>
        <taxon>Eurotiomycetes</taxon>
        <taxon>Chaetothyriomycetidae</taxon>
        <taxon>Chaetothyriales</taxon>
        <taxon>Herpotrichiellaceae</taxon>
        <taxon>Exophiala</taxon>
    </lineage>
</organism>